<dbReference type="STRING" id="860235.AOZ06_26605"/>
<dbReference type="Proteomes" id="UP000063699">
    <property type="component" value="Chromosome"/>
</dbReference>
<sequence>MSGFRVNSGYLRGYAQQLEADRDHGVAQVSNYSNAHGRNFDRFSGLLEPAQWYESLLVDLWTQMLDKQQRLLTGTVDGLRASADAYDKTDQSTAGALSGFGDLLGENESGDAPAGGGAVAGPFTQGANVAMAPPKDENLVQGVCERIEALVGEFTDPIKQVTGYDIIGEWTPVLLGDWGALRRHADAWDQVAKAMEAIEADLNLGMGILMPEWQGGEGTNGGAPAFEQHMRDRVIMSCTMYKEIATLNKEGFDYAAISYEAIITNGLWLLEYYGVRFKAVVKKVVKAMREVTINPKTWYDLIDELVSIVEDYIDFVKNSIKAFEICVKQLIEMIELGITEVKTIMTWVEWKMKGN</sequence>
<dbReference type="EMBL" id="CP012752">
    <property type="protein sequence ID" value="ALG09996.1"/>
    <property type="molecule type" value="Genomic_DNA"/>
</dbReference>
<dbReference type="RefSeq" id="WP_054291900.1">
    <property type="nucleotide sequence ID" value="NZ_CP012752.1"/>
</dbReference>
<protein>
    <recommendedName>
        <fullName evidence="3">WXG100 family type VII secretion target</fullName>
    </recommendedName>
</protein>
<dbReference type="OrthoDB" id="5125341at2"/>
<keyword evidence="2" id="KW-1185">Reference proteome</keyword>
<evidence type="ECO:0008006" key="3">
    <source>
        <dbReference type="Google" id="ProtNLM"/>
    </source>
</evidence>
<dbReference type="AlphaFoldDB" id="A0A0N9I573"/>
<gene>
    <name evidence="1" type="ORF">AOZ06_26605</name>
</gene>
<name>A0A0N9I573_9PSEU</name>
<reference evidence="1 2" key="1">
    <citation type="submission" date="2015-07" db="EMBL/GenBank/DDBJ databases">
        <title>Genome sequencing of Kibdelosporangium phytohabitans.</title>
        <authorList>
            <person name="Qin S."/>
            <person name="Xing K."/>
        </authorList>
    </citation>
    <scope>NUCLEOTIDE SEQUENCE [LARGE SCALE GENOMIC DNA]</scope>
    <source>
        <strain evidence="1 2">KLBMP1111</strain>
    </source>
</reference>
<dbReference type="KEGG" id="kphy:AOZ06_26605"/>
<proteinExistence type="predicted"/>
<evidence type="ECO:0000313" key="1">
    <source>
        <dbReference type="EMBL" id="ALG09996.1"/>
    </source>
</evidence>
<organism evidence="1 2">
    <name type="scientific">Kibdelosporangium phytohabitans</name>
    <dbReference type="NCBI Taxonomy" id="860235"/>
    <lineage>
        <taxon>Bacteria</taxon>
        <taxon>Bacillati</taxon>
        <taxon>Actinomycetota</taxon>
        <taxon>Actinomycetes</taxon>
        <taxon>Pseudonocardiales</taxon>
        <taxon>Pseudonocardiaceae</taxon>
        <taxon>Kibdelosporangium</taxon>
    </lineage>
</organism>
<accession>A0A0N9I573</accession>
<evidence type="ECO:0000313" key="2">
    <source>
        <dbReference type="Proteomes" id="UP000063699"/>
    </source>
</evidence>